<dbReference type="Pfam" id="PF01022">
    <property type="entry name" value="HTH_5"/>
    <property type="match status" value="1"/>
</dbReference>
<comment type="caution">
    <text evidence="2">The sequence shown here is derived from an EMBL/GenBank/DDBJ whole genome shotgun (WGS) entry which is preliminary data.</text>
</comment>
<reference evidence="2 3" key="1">
    <citation type="submission" date="2020-10" db="EMBL/GenBank/DDBJ databases">
        <title>Ca. Dormibacterota MAGs.</title>
        <authorList>
            <person name="Montgomery K."/>
        </authorList>
    </citation>
    <scope>NUCLEOTIDE SEQUENCE [LARGE SCALE GENOMIC DNA]</scope>
    <source>
        <strain evidence="2">SC8811_S16_3</strain>
    </source>
</reference>
<dbReference type="Proteomes" id="UP000620075">
    <property type="component" value="Unassembled WGS sequence"/>
</dbReference>
<dbReference type="RefSeq" id="WP_338178716.1">
    <property type="nucleotide sequence ID" value="NZ_JAEKNQ010000033.1"/>
</dbReference>
<dbReference type="InterPro" id="IPR036388">
    <property type="entry name" value="WH-like_DNA-bd_sf"/>
</dbReference>
<gene>
    <name evidence="2" type="ORF">JF888_08260</name>
</gene>
<accession>A0A934KCY5</accession>
<dbReference type="InterPro" id="IPR001845">
    <property type="entry name" value="HTH_ArsR_DNA-bd_dom"/>
</dbReference>
<proteinExistence type="predicted"/>
<dbReference type="EMBL" id="JAEKNQ010000033">
    <property type="protein sequence ID" value="MBJ7603164.1"/>
    <property type="molecule type" value="Genomic_DNA"/>
</dbReference>
<dbReference type="GO" id="GO:0003700">
    <property type="term" value="F:DNA-binding transcription factor activity"/>
    <property type="evidence" value="ECO:0007669"/>
    <property type="project" value="InterPro"/>
</dbReference>
<evidence type="ECO:0000313" key="2">
    <source>
        <dbReference type="EMBL" id="MBJ7603164.1"/>
    </source>
</evidence>
<evidence type="ECO:0000259" key="1">
    <source>
        <dbReference type="Pfam" id="PF01022"/>
    </source>
</evidence>
<dbReference type="Gene3D" id="1.10.10.10">
    <property type="entry name" value="Winged helix-like DNA-binding domain superfamily/Winged helix DNA-binding domain"/>
    <property type="match status" value="1"/>
</dbReference>
<sequence length="209" mass="23232">MDRKPDVLAFLKESGQASLAQVANHLQVSKQAALRHLEALEQQRLVQVQTGAPSGPGRPGHIYRLTEAAQQAFPSGHRELAQELVSFLDGEALERFFASRSERLERQYQERLAGRDLSERVLEVARLATEKGHMSQVTEADGKLSLKHCNCPIGDVAVRTGHACRQELDMYKRLFEAEVERKTWAAGGDTDCSYEIVISPEQRSPGPQG</sequence>
<organism evidence="2 3">
    <name type="scientific">Candidatus Dormiibacter inghamiae</name>
    <dbReference type="NCBI Taxonomy" id="3127013"/>
    <lineage>
        <taxon>Bacteria</taxon>
        <taxon>Bacillati</taxon>
        <taxon>Candidatus Dormiibacterota</taxon>
        <taxon>Candidatus Dormibacteria</taxon>
        <taxon>Candidatus Dormibacterales</taxon>
        <taxon>Candidatus Dormibacteraceae</taxon>
        <taxon>Candidatus Dormiibacter</taxon>
    </lineage>
</organism>
<feature type="domain" description="HTH arsR-type" evidence="1">
    <location>
        <begin position="7"/>
        <end position="47"/>
    </location>
</feature>
<dbReference type="InterPro" id="IPR036390">
    <property type="entry name" value="WH_DNA-bd_sf"/>
</dbReference>
<evidence type="ECO:0000313" key="3">
    <source>
        <dbReference type="Proteomes" id="UP000620075"/>
    </source>
</evidence>
<dbReference type="AlphaFoldDB" id="A0A934KCY5"/>
<dbReference type="SUPFAM" id="SSF46785">
    <property type="entry name" value="Winged helix' DNA-binding domain"/>
    <property type="match status" value="1"/>
</dbReference>
<protein>
    <submittedName>
        <fullName evidence="2">ArsR family transcriptional regulator</fullName>
    </submittedName>
</protein>
<name>A0A934KCY5_9BACT</name>